<dbReference type="InterPro" id="IPR043129">
    <property type="entry name" value="ATPase_NBD"/>
</dbReference>
<sequence>MTERNARRGGRPGAPERADTDQVRRQNRSLVLSTVRRRAPIARVDLGTATRLSPATITAITADLISEGLISAVTVEHAPRAPEADGEPPAPSVRGRPRILLQLNAEVAYVLAVKVAFNKIVLVVADYEGTVIARREESPPTLRETRASFPRLLVALIHDFLAAEKVPLRRVAEIGIAAQGFVDQNTGSVVWSPAFSERDIELVRPVRRAFGIPCFITNDANMIAQALHWADPVVYGGTFAVIFVDYGVGLGLFVGDKLHAGADGSAAEIGHMNHIPGGPLCRCGRRGCLEAFVADYAIWREASAMSPDTDPADARPSAADLLALEAAAKAGDARIAGIYHDAGRALGYGIARLMALVNPGRIVFTGASTRAFPLIEAAMHEGIADALVEDLRRNTIFQTLPWDQDMIITGLIADALARLDSEVFAATDITRRTEIELPREERA</sequence>
<dbReference type="EMBL" id="JADZLT010000050">
    <property type="protein sequence ID" value="MBH0238316.1"/>
    <property type="molecule type" value="Genomic_DNA"/>
</dbReference>
<accession>A0A931N014</accession>
<dbReference type="PROSITE" id="PS01125">
    <property type="entry name" value="ROK"/>
    <property type="match status" value="1"/>
</dbReference>
<proteinExistence type="inferred from homology"/>
<dbReference type="PANTHER" id="PTHR18964">
    <property type="entry name" value="ROK (REPRESSOR, ORF, KINASE) FAMILY"/>
    <property type="match status" value="1"/>
</dbReference>
<evidence type="ECO:0000313" key="3">
    <source>
        <dbReference type="EMBL" id="MBH0238316.1"/>
    </source>
</evidence>
<gene>
    <name evidence="3" type="ORF">I5731_10815</name>
</gene>
<dbReference type="SUPFAM" id="SSF46785">
    <property type="entry name" value="Winged helix' DNA-binding domain"/>
    <property type="match status" value="1"/>
</dbReference>
<comment type="caution">
    <text evidence="3">The sequence shown here is derived from an EMBL/GenBank/DDBJ whole genome shotgun (WGS) entry which is preliminary data.</text>
</comment>
<dbReference type="Gene3D" id="3.30.420.40">
    <property type="match status" value="2"/>
</dbReference>
<dbReference type="InterPro" id="IPR036390">
    <property type="entry name" value="WH_DNA-bd_sf"/>
</dbReference>
<dbReference type="SUPFAM" id="SSF53067">
    <property type="entry name" value="Actin-like ATPase domain"/>
    <property type="match status" value="1"/>
</dbReference>
<feature type="compositionally biased region" description="Basic and acidic residues" evidence="2">
    <location>
        <begin position="14"/>
        <end position="24"/>
    </location>
</feature>
<protein>
    <submittedName>
        <fullName evidence="3">ROK family protein</fullName>
    </submittedName>
</protein>
<dbReference type="Pfam" id="PF00480">
    <property type="entry name" value="ROK"/>
    <property type="match status" value="1"/>
</dbReference>
<name>A0A931N014_9HYPH</name>
<dbReference type="PANTHER" id="PTHR18964:SF173">
    <property type="entry name" value="GLUCOKINASE"/>
    <property type="match status" value="1"/>
</dbReference>
<dbReference type="Gene3D" id="1.10.10.10">
    <property type="entry name" value="Winged helix-like DNA-binding domain superfamily/Winged helix DNA-binding domain"/>
    <property type="match status" value="1"/>
</dbReference>
<dbReference type="AlphaFoldDB" id="A0A931N014"/>
<dbReference type="InterPro" id="IPR049874">
    <property type="entry name" value="ROK_cs"/>
</dbReference>
<dbReference type="InterPro" id="IPR036388">
    <property type="entry name" value="WH-like_DNA-bd_sf"/>
</dbReference>
<comment type="similarity">
    <text evidence="1">Belongs to the ROK (NagC/XylR) family.</text>
</comment>
<keyword evidence="4" id="KW-1185">Reference proteome</keyword>
<dbReference type="Proteomes" id="UP000631694">
    <property type="component" value="Unassembled WGS sequence"/>
</dbReference>
<reference evidence="3" key="1">
    <citation type="submission" date="2020-12" db="EMBL/GenBank/DDBJ databases">
        <title>Methylobrevis albus sp. nov., isolated from fresh water lack sediment.</title>
        <authorList>
            <person name="Zou Q."/>
        </authorList>
    </citation>
    <scope>NUCLEOTIDE SEQUENCE</scope>
    <source>
        <strain evidence="3">L22</strain>
    </source>
</reference>
<feature type="region of interest" description="Disordered" evidence="2">
    <location>
        <begin position="1"/>
        <end position="27"/>
    </location>
</feature>
<evidence type="ECO:0000256" key="2">
    <source>
        <dbReference type="SAM" id="MobiDB-lite"/>
    </source>
</evidence>
<dbReference type="RefSeq" id="WP_197311398.1">
    <property type="nucleotide sequence ID" value="NZ_JADZLT010000050.1"/>
</dbReference>
<evidence type="ECO:0000313" key="4">
    <source>
        <dbReference type="Proteomes" id="UP000631694"/>
    </source>
</evidence>
<dbReference type="InterPro" id="IPR000600">
    <property type="entry name" value="ROK"/>
</dbReference>
<organism evidence="3 4">
    <name type="scientific">Methylobrevis albus</name>
    <dbReference type="NCBI Taxonomy" id="2793297"/>
    <lineage>
        <taxon>Bacteria</taxon>
        <taxon>Pseudomonadati</taxon>
        <taxon>Pseudomonadota</taxon>
        <taxon>Alphaproteobacteria</taxon>
        <taxon>Hyphomicrobiales</taxon>
        <taxon>Pleomorphomonadaceae</taxon>
        <taxon>Methylobrevis</taxon>
    </lineage>
</organism>
<evidence type="ECO:0000256" key="1">
    <source>
        <dbReference type="ARBA" id="ARBA00006479"/>
    </source>
</evidence>